<keyword evidence="1" id="KW-0732">Signal</keyword>
<proteinExistence type="predicted"/>
<dbReference type="AlphaFoldDB" id="A0A066U2L9"/>
<sequence length="167" mass="17065">MNRIRPVVVSAVALVAVASLSACGEMADGAQGPQHGEPGHKMLQVATVNGVGAVVTDADGKTLYRFDKDISQPPTSNCDGECATQWPPMLAGVATPMLKGIQDTQVGTTTRKDGSKQITLNGWPLYEFAGDKAAGDMNGQGANGTWFAVAPDGSKITAASKAGGAGY</sequence>
<evidence type="ECO:0000313" key="2">
    <source>
        <dbReference type="EMBL" id="KDN21661.1"/>
    </source>
</evidence>
<organism evidence="2 3">
    <name type="scientific">Amycolatopsis rifamycinica</name>
    <dbReference type="NCBI Taxonomy" id="287986"/>
    <lineage>
        <taxon>Bacteria</taxon>
        <taxon>Bacillati</taxon>
        <taxon>Actinomycetota</taxon>
        <taxon>Actinomycetes</taxon>
        <taxon>Pseudonocardiales</taxon>
        <taxon>Pseudonocardiaceae</taxon>
        <taxon>Amycolatopsis</taxon>
    </lineage>
</organism>
<name>A0A066U2L9_9PSEU</name>
<dbReference type="Proteomes" id="UP000027345">
    <property type="component" value="Unassembled WGS sequence"/>
</dbReference>
<feature type="chain" id="PRO_5038398042" description="Lipoprotein" evidence="1">
    <location>
        <begin position="25"/>
        <end position="167"/>
    </location>
</feature>
<comment type="caution">
    <text evidence="2">The sequence shown here is derived from an EMBL/GenBank/DDBJ whole genome shotgun (WGS) entry which is preliminary data.</text>
</comment>
<keyword evidence="3" id="KW-1185">Reference proteome</keyword>
<dbReference type="PROSITE" id="PS51257">
    <property type="entry name" value="PROKAR_LIPOPROTEIN"/>
    <property type="match status" value="1"/>
</dbReference>
<protein>
    <recommendedName>
        <fullName evidence="4">Lipoprotein</fullName>
    </recommendedName>
</protein>
<dbReference type="GO" id="GO:0043448">
    <property type="term" value="P:alkane catabolic process"/>
    <property type="evidence" value="ECO:0007669"/>
    <property type="project" value="TreeGrafter"/>
</dbReference>
<reference evidence="2 3" key="1">
    <citation type="submission" date="2014-05" db="EMBL/GenBank/DDBJ databases">
        <title>Draft genome sequence of Amycolatopsis rifamycinica DSM 46095.</title>
        <authorList>
            <person name="Lal R."/>
            <person name="Saxena A."/>
            <person name="Kumari R."/>
            <person name="Mukherjee U."/>
            <person name="Singh P."/>
            <person name="Sangwan N."/>
            <person name="Mahato N.K."/>
        </authorList>
    </citation>
    <scope>NUCLEOTIDE SEQUENCE [LARGE SCALE GENOMIC DNA]</scope>
    <source>
        <strain evidence="2 3">DSM 46095</strain>
    </source>
</reference>
<evidence type="ECO:0000313" key="3">
    <source>
        <dbReference type="Proteomes" id="UP000027345"/>
    </source>
</evidence>
<feature type="signal peptide" evidence="1">
    <location>
        <begin position="1"/>
        <end position="24"/>
    </location>
</feature>
<dbReference type="STRING" id="287986.DV20_14390"/>
<dbReference type="InterPro" id="IPR005297">
    <property type="entry name" value="Lipoprotein_repeat"/>
</dbReference>
<dbReference type="PANTHER" id="PTHR39335">
    <property type="entry name" value="BLL4220 PROTEIN"/>
    <property type="match status" value="1"/>
</dbReference>
<dbReference type="Pfam" id="PF03640">
    <property type="entry name" value="Lipoprotein_15"/>
    <property type="match status" value="2"/>
</dbReference>
<dbReference type="EMBL" id="JMQI01000027">
    <property type="protein sequence ID" value="KDN21661.1"/>
    <property type="molecule type" value="Genomic_DNA"/>
</dbReference>
<evidence type="ECO:0000256" key="1">
    <source>
        <dbReference type="SAM" id="SignalP"/>
    </source>
</evidence>
<evidence type="ECO:0008006" key="4">
    <source>
        <dbReference type="Google" id="ProtNLM"/>
    </source>
</evidence>
<accession>A0A066U2L9</accession>
<gene>
    <name evidence="2" type="ORF">DV20_14390</name>
</gene>
<dbReference type="RefSeq" id="WP_043780237.1">
    <property type="nucleotide sequence ID" value="NZ_JMQI01000027.1"/>
</dbReference>
<dbReference type="eggNOG" id="COG4315">
    <property type="taxonomic scope" value="Bacteria"/>
</dbReference>
<dbReference type="PANTHER" id="PTHR39335:SF1">
    <property type="entry name" value="BLL4220 PROTEIN"/>
    <property type="match status" value="1"/>
</dbReference>
<dbReference type="OrthoDB" id="597632at2"/>